<accession>A0ABW6PKV0</accession>
<feature type="region of interest" description="Disordered" evidence="1">
    <location>
        <begin position="20"/>
        <end position="49"/>
    </location>
</feature>
<dbReference type="Proteomes" id="UP001601444">
    <property type="component" value="Unassembled WGS sequence"/>
</dbReference>
<evidence type="ECO:0000313" key="3">
    <source>
        <dbReference type="Proteomes" id="UP001601444"/>
    </source>
</evidence>
<dbReference type="EMBL" id="JBIAMX010000004">
    <property type="protein sequence ID" value="MFF0543021.1"/>
    <property type="molecule type" value="Genomic_DNA"/>
</dbReference>
<gene>
    <name evidence="2" type="ORF">ACFYTF_09290</name>
</gene>
<organism evidence="2 3">
    <name type="scientific">Nocardia thailandica</name>
    <dbReference type="NCBI Taxonomy" id="257275"/>
    <lineage>
        <taxon>Bacteria</taxon>
        <taxon>Bacillati</taxon>
        <taxon>Actinomycetota</taxon>
        <taxon>Actinomycetes</taxon>
        <taxon>Mycobacteriales</taxon>
        <taxon>Nocardiaceae</taxon>
        <taxon>Nocardia</taxon>
    </lineage>
</organism>
<reference evidence="2 3" key="1">
    <citation type="submission" date="2024-10" db="EMBL/GenBank/DDBJ databases">
        <title>The Natural Products Discovery Center: Release of the First 8490 Sequenced Strains for Exploring Actinobacteria Biosynthetic Diversity.</title>
        <authorList>
            <person name="Kalkreuter E."/>
            <person name="Kautsar S.A."/>
            <person name="Yang D."/>
            <person name="Bader C.D."/>
            <person name="Teijaro C.N."/>
            <person name="Fluegel L."/>
            <person name="Davis C.M."/>
            <person name="Simpson J.R."/>
            <person name="Lauterbach L."/>
            <person name="Steele A.D."/>
            <person name="Gui C."/>
            <person name="Meng S."/>
            <person name="Li G."/>
            <person name="Viehrig K."/>
            <person name="Ye F."/>
            <person name="Su P."/>
            <person name="Kiefer A.F."/>
            <person name="Nichols A."/>
            <person name="Cepeda A.J."/>
            <person name="Yan W."/>
            <person name="Fan B."/>
            <person name="Jiang Y."/>
            <person name="Adhikari A."/>
            <person name="Zheng C.-J."/>
            <person name="Schuster L."/>
            <person name="Cowan T.M."/>
            <person name="Smanski M.J."/>
            <person name="Chevrette M.G."/>
            <person name="De Carvalho L.P.S."/>
            <person name="Shen B."/>
        </authorList>
    </citation>
    <scope>NUCLEOTIDE SEQUENCE [LARGE SCALE GENOMIC DNA]</scope>
    <source>
        <strain evidence="2 3">NPDC004045</strain>
    </source>
</reference>
<sequence>MTTALGLCLGATTANAETTSGSSYWMPDIPERLGSGSGSGSSAGSSALWSDTTNAGSALFGLTPMRHPESGQWRAAGTPAVRPVADAGSAGYYTGSSDLGMLLLSPLCWLTGTGSPGDMTPGPGYICTATGSAAPLRSGV</sequence>
<keyword evidence="3" id="KW-1185">Reference proteome</keyword>
<comment type="caution">
    <text evidence="2">The sequence shown here is derived from an EMBL/GenBank/DDBJ whole genome shotgun (WGS) entry which is preliminary data.</text>
</comment>
<dbReference type="RefSeq" id="WP_387699720.1">
    <property type="nucleotide sequence ID" value="NZ_JBIAMX010000004.1"/>
</dbReference>
<name>A0ABW6PKV0_9NOCA</name>
<proteinExistence type="predicted"/>
<evidence type="ECO:0000256" key="1">
    <source>
        <dbReference type="SAM" id="MobiDB-lite"/>
    </source>
</evidence>
<evidence type="ECO:0000313" key="2">
    <source>
        <dbReference type="EMBL" id="MFF0543021.1"/>
    </source>
</evidence>
<protein>
    <submittedName>
        <fullName evidence="2">Uncharacterized protein</fullName>
    </submittedName>
</protein>